<sequence>MKPVIVGIDGSPAGITAVLWATAEAVSAGVPLRLISVLKTAHSAPEEYEHDLAHAETSLRAAQSAIEATAAPVKVETDTPRGPAGAVLVEASRDAELVCVGSVGIGRYARAILGRRPPSSPKRRTARWRSSVRTRISRRRTSTGSWCG</sequence>
<gene>
    <name evidence="3" type="ORF">I551_5216</name>
</gene>
<evidence type="ECO:0000259" key="2">
    <source>
        <dbReference type="Pfam" id="PF00582"/>
    </source>
</evidence>
<evidence type="ECO:0000313" key="3">
    <source>
        <dbReference type="EMBL" id="EUA88283.1"/>
    </source>
</evidence>
<dbReference type="Proteomes" id="UP000020681">
    <property type="component" value="Unassembled WGS sequence"/>
</dbReference>
<evidence type="ECO:0000313" key="4">
    <source>
        <dbReference type="Proteomes" id="UP000020681"/>
    </source>
</evidence>
<dbReference type="Pfam" id="PF00582">
    <property type="entry name" value="Usp"/>
    <property type="match status" value="1"/>
</dbReference>
<comment type="caution">
    <text evidence="3">The sequence shown here is derived from an EMBL/GenBank/DDBJ whole genome shotgun (WGS) entry which is preliminary data.</text>
</comment>
<reference evidence="3 4" key="1">
    <citation type="submission" date="2014-01" db="EMBL/GenBank/DDBJ databases">
        <authorList>
            <person name="Dobos K."/>
            <person name="Lenaerts A."/>
            <person name="Ordway D."/>
            <person name="DeGroote M.A."/>
            <person name="Parker T."/>
            <person name="Sizemore C."/>
            <person name="Tallon L.J."/>
            <person name="Sadzewicz L.K."/>
            <person name="Sengamalay N."/>
            <person name="Fraser C.M."/>
            <person name="Hine E."/>
            <person name="Shefchek K.A."/>
            <person name="Das S.P."/>
            <person name="Tettelin H."/>
        </authorList>
    </citation>
    <scope>NUCLEOTIDE SEQUENCE [LARGE SCALE GENOMIC DNA]</scope>
    <source>
        <strain evidence="3 4">Harvey</strain>
    </source>
</reference>
<feature type="compositionally biased region" description="Basic residues" evidence="1">
    <location>
        <begin position="121"/>
        <end position="141"/>
    </location>
</feature>
<dbReference type="InterPro" id="IPR006016">
    <property type="entry name" value="UspA"/>
</dbReference>
<proteinExistence type="predicted"/>
<organism evidence="3 4">
    <name type="scientific">Mycobacterium ulcerans str. Harvey</name>
    <dbReference type="NCBI Taxonomy" id="1299332"/>
    <lineage>
        <taxon>Bacteria</taxon>
        <taxon>Bacillati</taxon>
        <taxon>Actinomycetota</taxon>
        <taxon>Actinomycetes</taxon>
        <taxon>Mycobacteriales</taxon>
        <taxon>Mycobacteriaceae</taxon>
        <taxon>Mycobacterium</taxon>
        <taxon>Mycobacterium ulcerans group</taxon>
    </lineage>
</organism>
<protein>
    <submittedName>
        <fullName evidence="3">Universal stress protein</fullName>
    </submittedName>
</protein>
<feature type="domain" description="UspA" evidence="2">
    <location>
        <begin position="1"/>
        <end position="114"/>
    </location>
</feature>
<dbReference type="SUPFAM" id="SSF52402">
    <property type="entry name" value="Adenine nucleotide alpha hydrolases-like"/>
    <property type="match status" value="1"/>
</dbReference>
<evidence type="ECO:0000256" key="1">
    <source>
        <dbReference type="SAM" id="MobiDB-lite"/>
    </source>
</evidence>
<name>A0ABP3AA66_MYCUL</name>
<dbReference type="Gene3D" id="3.40.50.620">
    <property type="entry name" value="HUPs"/>
    <property type="match status" value="1"/>
</dbReference>
<accession>A0ABP3AA66</accession>
<dbReference type="InterPro" id="IPR014729">
    <property type="entry name" value="Rossmann-like_a/b/a_fold"/>
</dbReference>
<feature type="region of interest" description="Disordered" evidence="1">
    <location>
        <begin position="115"/>
        <end position="148"/>
    </location>
</feature>
<keyword evidence="4" id="KW-1185">Reference proteome</keyword>
<dbReference type="EMBL" id="JAOL01000144">
    <property type="protein sequence ID" value="EUA88283.1"/>
    <property type="molecule type" value="Genomic_DNA"/>
</dbReference>